<dbReference type="CDD" id="cd06464">
    <property type="entry name" value="ACD_sHsps-like"/>
    <property type="match status" value="1"/>
</dbReference>
<dbReference type="PROSITE" id="PS01031">
    <property type="entry name" value="SHSP"/>
    <property type="match status" value="1"/>
</dbReference>
<dbReference type="InterPro" id="IPR031107">
    <property type="entry name" value="Small_HSP"/>
</dbReference>
<evidence type="ECO:0000256" key="3">
    <source>
        <dbReference type="RuleBase" id="RU003616"/>
    </source>
</evidence>
<dbReference type="InterPro" id="IPR002068">
    <property type="entry name" value="A-crystallin/Hsp20_dom"/>
</dbReference>
<dbReference type="InterPro" id="IPR008978">
    <property type="entry name" value="HSP20-like_chaperone"/>
</dbReference>
<evidence type="ECO:0000313" key="5">
    <source>
        <dbReference type="EMBL" id="KAK3608832.1"/>
    </source>
</evidence>
<keyword evidence="6" id="KW-1185">Reference proteome</keyword>
<name>A0AAE0TEB8_9BIVA</name>
<evidence type="ECO:0000259" key="4">
    <source>
        <dbReference type="PROSITE" id="PS01031"/>
    </source>
</evidence>
<dbReference type="PANTHER" id="PTHR11527">
    <property type="entry name" value="HEAT-SHOCK PROTEIN 20 FAMILY MEMBER"/>
    <property type="match status" value="1"/>
</dbReference>
<dbReference type="Gene3D" id="2.60.40.790">
    <property type="match status" value="1"/>
</dbReference>
<dbReference type="AlphaFoldDB" id="A0AAE0TEB8"/>
<dbReference type="SUPFAM" id="SSF49764">
    <property type="entry name" value="HSP20-like chaperones"/>
    <property type="match status" value="1"/>
</dbReference>
<evidence type="ECO:0000256" key="1">
    <source>
        <dbReference type="ARBA" id="ARBA00023016"/>
    </source>
</evidence>
<accession>A0AAE0TEB8</accession>
<evidence type="ECO:0000313" key="6">
    <source>
        <dbReference type="Proteomes" id="UP001195483"/>
    </source>
</evidence>
<gene>
    <name evidence="5" type="ORF">CHS0354_006873</name>
</gene>
<reference evidence="5" key="3">
    <citation type="submission" date="2023-05" db="EMBL/GenBank/DDBJ databases">
        <authorList>
            <person name="Smith C.H."/>
        </authorList>
    </citation>
    <scope>NUCLEOTIDE SEQUENCE</scope>
    <source>
        <strain evidence="5">CHS0354</strain>
        <tissue evidence="5">Mantle</tissue>
    </source>
</reference>
<dbReference type="Proteomes" id="UP001195483">
    <property type="component" value="Unassembled WGS sequence"/>
</dbReference>
<protein>
    <recommendedName>
        <fullName evidence="4">SHSP domain-containing protein</fullName>
    </recommendedName>
</protein>
<organism evidence="5 6">
    <name type="scientific">Potamilus streckersoni</name>
    <dbReference type="NCBI Taxonomy" id="2493646"/>
    <lineage>
        <taxon>Eukaryota</taxon>
        <taxon>Metazoa</taxon>
        <taxon>Spiralia</taxon>
        <taxon>Lophotrochozoa</taxon>
        <taxon>Mollusca</taxon>
        <taxon>Bivalvia</taxon>
        <taxon>Autobranchia</taxon>
        <taxon>Heteroconchia</taxon>
        <taxon>Palaeoheterodonta</taxon>
        <taxon>Unionida</taxon>
        <taxon>Unionoidea</taxon>
        <taxon>Unionidae</taxon>
        <taxon>Ambleminae</taxon>
        <taxon>Lampsilini</taxon>
        <taxon>Potamilus</taxon>
    </lineage>
</organism>
<dbReference type="Pfam" id="PF00011">
    <property type="entry name" value="HSP20"/>
    <property type="match status" value="1"/>
</dbReference>
<keyword evidence="1" id="KW-0346">Stress response</keyword>
<sequence>MTSNNIQTEKKNHSLYIKPVTDIYETENAFHLNIEMPGVEKANVDISHSNGVLTKFIRTVGGHSRKIVFERLFALGREADTDKISAALEDALLKITVPKTENKLPKTVEIK</sequence>
<comment type="similarity">
    <text evidence="2 3">Belongs to the small heat shock protein (HSP20) family.</text>
</comment>
<dbReference type="EMBL" id="JAEAOA010000469">
    <property type="protein sequence ID" value="KAK3608832.1"/>
    <property type="molecule type" value="Genomic_DNA"/>
</dbReference>
<feature type="domain" description="SHSP" evidence="4">
    <location>
        <begin position="11"/>
        <end position="111"/>
    </location>
</feature>
<proteinExistence type="inferred from homology"/>
<comment type="caution">
    <text evidence="5">The sequence shown here is derived from an EMBL/GenBank/DDBJ whole genome shotgun (WGS) entry which is preliminary data.</text>
</comment>
<reference evidence="5" key="1">
    <citation type="journal article" date="2021" name="Genome Biol. Evol.">
        <title>A High-Quality Reference Genome for a Parasitic Bivalve with Doubly Uniparental Inheritance (Bivalvia: Unionida).</title>
        <authorList>
            <person name="Smith C.H."/>
        </authorList>
    </citation>
    <scope>NUCLEOTIDE SEQUENCE</scope>
    <source>
        <strain evidence="5">CHS0354</strain>
    </source>
</reference>
<evidence type="ECO:0000256" key="2">
    <source>
        <dbReference type="PROSITE-ProRule" id="PRU00285"/>
    </source>
</evidence>
<reference evidence="5" key="2">
    <citation type="journal article" date="2021" name="Genome Biol. Evol.">
        <title>Developing a high-quality reference genome for a parasitic bivalve with doubly uniparental inheritance (Bivalvia: Unionida).</title>
        <authorList>
            <person name="Smith C.H."/>
        </authorList>
    </citation>
    <scope>NUCLEOTIDE SEQUENCE</scope>
    <source>
        <strain evidence="5">CHS0354</strain>
        <tissue evidence="5">Mantle</tissue>
    </source>
</reference>